<evidence type="ECO:0000256" key="1">
    <source>
        <dbReference type="SAM" id="Phobius"/>
    </source>
</evidence>
<dbReference type="EMBL" id="GEEE01021874">
    <property type="protein sequence ID" value="JAP41351.1"/>
    <property type="molecule type" value="Transcribed_RNA"/>
</dbReference>
<organism evidence="2">
    <name type="scientific">Schistocephalus solidus</name>
    <name type="common">Tapeworm</name>
    <dbReference type="NCBI Taxonomy" id="70667"/>
    <lineage>
        <taxon>Eukaryota</taxon>
        <taxon>Metazoa</taxon>
        <taxon>Spiralia</taxon>
        <taxon>Lophotrochozoa</taxon>
        <taxon>Platyhelminthes</taxon>
        <taxon>Cestoda</taxon>
        <taxon>Eucestoda</taxon>
        <taxon>Diphyllobothriidea</taxon>
        <taxon>Diphyllobothriidae</taxon>
        <taxon>Schistocephalus</taxon>
    </lineage>
</organism>
<name>A0A0X3NMW6_SCHSO</name>
<feature type="transmembrane region" description="Helical" evidence="1">
    <location>
        <begin position="204"/>
        <end position="225"/>
    </location>
</feature>
<feature type="non-terminal residue" evidence="2">
    <location>
        <position position="1"/>
    </location>
</feature>
<keyword evidence="1" id="KW-1133">Transmembrane helix</keyword>
<accession>A0A0X3NMW6</accession>
<keyword evidence="1" id="KW-0812">Transmembrane</keyword>
<protein>
    <submittedName>
        <fullName evidence="2">Uncharacterized protein</fullName>
    </submittedName>
</protein>
<reference evidence="2" key="1">
    <citation type="submission" date="2016-01" db="EMBL/GenBank/DDBJ databases">
        <title>Reference transcriptome for the parasite Schistocephalus solidus: insights into the molecular evolution of parasitism.</title>
        <authorList>
            <person name="Hebert F.O."/>
            <person name="Grambauer S."/>
            <person name="Barber I."/>
            <person name="Landry C.R."/>
            <person name="Aubin-Horth N."/>
        </authorList>
    </citation>
    <scope>NUCLEOTIDE SEQUENCE</scope>
</reference>
<dbReference type="AlphaFoldDB" id="A0A0X3NMW6"/>
<evidence type="ECO:0000313" key="2">
    <source>
        <dbReference type="EMBL" id="JAP41351.1"/>
    </source>
</evidence>
<proteinExistence type="predicted"/>
<gene>
    <name evidence="2" type="ORF">TR156752</name>
</gene>
<keyword evidence="1" id="KW-0472">Membrane</keyword>
<sequence length="236" mass="24559">LYPSAPPMNLANHGMANTYSLLLSQQLAASPAQNSLFEVPAIPLYAYVNQLVSPNPTLAAPKPLDPTAFVLQGSGVCPESHLPPDGTQPGLGAPRKRPAACFTEDASSPYGDRLEYAFAQPIFSSAAAAAATITNSSNNAGTNATDGNNRTVATSNNIANSTGLLTGPLNIFGMANYSGPSRLLSECAGAAASVSPIICTPQSVLVEFVLFYSIALFLFVMFVYVTQSHHLAPPTL</sequence>